<organism evidence="1 2">
    <name type="scientific">Streptomyces sanyensis</name>
    <dbReference type="NCBI Taxonomy" id="568869"/>
    <lineage>
        <taxon>Bacteria</taxon>
        <taxon>Bacillati</taxon>
        <taxon>Actinomycetota</taxon>
        <taxon>Actinomycetes</taxon>
        <taxon>Kitasatosporales</taxon>
        <taxon>Streptomycetaceae</taxon>
        <taxon>Streptomyces</taxon>
    </lineage>
</organism>
<protein>
    <submittedName>
        <fullName evidence="1">Uncharacterized protein</fullName>
    </submittedName>
</protein>
<evidence type="ECO:0000313" key="1">
    <source>
        <dbReference type="EMBL" id="GAA4794813.1"/>
    </source>
</evidence>
<dbReference type="Proteomes" id="UP001501147">
    <property type="component" value="Unassembled WGS sequence"/>
</dbReference>
<reference evidence="2" key="1">
    <citation type="journal article" date="2019" name="Int. J. Syst. Evol. Microbiol.">
        <title>The Global Catalogue of Microorganisms (GCM) 10K type strain sequencing project: providing services to taxonomists for standard genome sequencing and annotation.</title>
        <authorList>
            <consortium name="The Broad Institute Genomics Platform"/>
            <consortium name="The Broad Institute Genome Sequencing Center for Infectious Disease"/>
            <person name="Wu L."/>
            <person name="Ma J."/>
        </authorList>
    </citation>
    <scope>NUCLEOTIDE SEQUENCE [LARGE SCALE GENOMIC DNA]</scope>
    <source>
        <strain evidence="2">JCM 18324</strain>
    </source>
</reference>
<name>A0ABP9BIX4_9ACTN</name>
<evidence type="ECO:0000313" key="2">
    <source>
        <dbReference type="Proteomes" id="UP001501147"/>
    </source>
</evidence>
<keyword evidence="2" id="KW-1185">Reference proteome</keyword>
<proteinExistence type="predicted"/>
<comment type="caution">
    <text evidence="1">The sequence shown here is derived from an EMBL/GenBank/DDBJ whole genome shotgun (WGS) entry which is preliminary data.</text>
</comment>
<accession>A0ABP9BIX4</accession>
<sequence>MVVLAVELLQLGLEVRAHLAHDLLAPRQHGVSHGLAPVLRDKNQMNVKVVDDVTARAYIGIGVPSG</sequence>
<dbReference type="EMBL" id="BAABJV010000024">
    <property type="protein sequence ID" value="GAA4794813.1"/>
    <property type="molecule type" value="Genomic_DNA"/>
</dbReference>
<gene>
    <name evidence="1" type="ORF">GCM10023329_54270</name>
</gene>